<dbReference type="SUPFAM" id="SSF81383">
    <property type="entry name" value="F-box domain"/>
    <property type="match status" value="1"/>
</dbReference>
<keyword evidence="2" id="KW-1185">Reference proteome</keyword>
<name>A0ABR4LIZ7_9EURO</name>
<gene>
    <name evidence="1" type="ORF">BJX67DRAFT_361335</name>
</gene>
<proteinExistence type="predicted"/>
<reference evidence="1 2" key="1">
    <citation type="submission" date="2024-07" db="EMBL/GenBank/DDBJ databases">
        <title>Section-level genome sequencing and comparative genomics of Aspergillus sections Usti and Cavernicolus.</title>
        <authorList>
            <consortium name="Lawrence Berkeley National Laboratory"/>
            <person name="Nybo J.L."/>
            <person name="Vesth T.C."/>
            <person name="Theobald S."/>
            <person name="Frisvad J.C."/>
            <person name="Larsen T.O."/>
            <person name="Kjaerboelling I."/>
            <person name="Rothschild-Mancinelli K."/>
            <person name="Lyhne E.K."/>
            <person name="Kogle M.E."/>
            <person name="Barry K."/>
            <person name="Clum A."/>
            <person name="Na H."/>
            <person name="Ledsgaard L."/>
            <person name="Lin J."/>
            <person name="Lipzen A."/>
            <person name="Kuo A."/>
            <person name="Riley R."/>
            <person name="Mondo S."/>
            <person name="Labutti K."/>
            <person name="Haridas S."/>
            <person name="Pangalinan J."/>
            <person name="Salamov A.A."/>
            <person name="Simmons B.A."/>
            <person name="Magnuson J.K."/>
            <person name="Chen J."/>
            <person name="Drula E."/>
            <person name="Henrissat B."/>
            <person name="Wiebenga A."/>
            <person name="Lubbers R.J."/>
            <person name="Gomes A.C."/>
            <person name="Macurrencykelacurrency M.R."/>
            <person name="Stajich J."/>
            <person name="Grigoriev I.V."/>
            <person name="Mortensen U.H."/>
            <person name="De Vries R.P."/>
            <person name="Baker S.E."/>
            <person name="Andersen M.R."/>
        </authorList>
    </citation>
    <scope>NUCLEOTIDE SEQUENCE [LARGE SCALE GENOMIC DNA]</scope>
    <source>
        <strain evidence="1 2">CBS 449.75</strain>
    </source>
</reference>
<dbReference type="InterPro" id="IPR036047">
    <property type="entry name" value="F-box-like_dom_sf"/>
</dbReference>
<organism evidence="1 2">
    <name type="scientific">Aspergillus lucknowensis</name>
    <dbReference type="NCBI Taxonomy" id="176173"/>
    <lineage>
        <taxon>Eukaryota</taxon>
        <taxon>Fungi</taxon>
        <taxon>Dikarya</taxon>
        <taxon>Ascomycota</taxon>
        <taxon>Pezizomycotina</taxon>
        <taxon>Eurotiomycetes</taxon>
        <taxon>Eurotiomycetidae</taxon>
        <taxon>Eurotiales</taxon>
        <taxon>Aspergillaceae</taxon>
        <taxon>Aspergillus</taxon>
        <taxon>Aspergillus subgen. Nidulantes</taxon>
    </lineage>
</organism>
<evidence type="ECO:0000313" key="2">
    <source>
        <dbReference type="Proteomes" id="UP001610432"/>
    </source>
</evidence>
<accession>A0ABR4LIZ7</accession>
<dbReference type="RefSeq" id="XP_070883498.1">
    <property type="nucleotide sequence ID" value="XM_071029851.1"/>
</dbReference>
<sequence>MLHLVHEHTSGGSSQRALDSYRIYLAMNSKLTHRNDAFLNWNDGRLYGGTENFAFQEWEAYPGYEWLLANPMKDLDFSELIVEMGETSEPVTNPTDADCGSQDRNALTAPSAVSDDPFSRIPTEIRLMILELLPASSVLNLFLSGRTFHSTSFLPSFWRSRIYLDLPWFQGTSLDERISKQGRVYSRSLFHVLKNASARPLSGANTRYETHLSLKNRHRIWVCCAAILDIAGR</sequence>
<protein>
    <recommendedName>
        <fullName evidence="3">F-box domain-containing protein</fullName>
    </recommendedName>
</protein>
<comment type="caution">
    <text evidence="1">The sequence shown here is derived from an EMBL/GenBank/DDBJ whole genome shotgun (WGS) entry which is preliminary data.</text>
</comment>
<dbReference type="GeneID" id="98144923"/>
<evidence type="ECO:0008006" key="3">
    <source>
        <dbReference type="Google" id="ProtNLM"/>
    </source>
</evidence>
<dbReference type="Proteomes" id="UP001610432">
    <property type="component" value="Unassembled WGS sequence"/>
</dbReference>
<evidence type="ECO:0000313" key="1">
    <source>
        <dbReference type="EMBL" id="KAL2864519.1"/>
    </source>
</evidence>
<dbReference type="EMBL" id="JBFXLQ010000040">
    <property type="protein sequence ID" value="KAL2864519.1"/>
    <property type="molecule type" value="Genomic_DNA"/>
</dbReference>